<sequence length="111" mass="12939">MNVYELLVYKFLKGRMNALALLLQLIYSAVVFHFAIIPDFKSEIEGATLVDDFTFGQIHVSSIKPIIVNLKIDWILEKLLMHPPIKHCKFLSVFLYCLFSKYRKGRMLKCV</sequence>
<dbReference type="EMBL" id="SWLB01000014">
    <property type="protein sequence ID" value="KAF3329339.1"/>
    <property type="molecule type" value="Genomic_DNA"/>
</dbReference>
<evidence type="ECO:0000313" key="2">
    <source>
        <dbReference type="EMBL" id="KAF3329339.1"/>
    </source>
</evidence>
<protein>
    <submittedName>
        <fullName evidence="2">Uncharacterized protein</fullName>
    </submittedName>
</protein>
<proteinExistence type="predicted"/>
<keyword evidence="1" id="KW-0812">Transmembrane</keyword>
<name>A0A833VNA3_9POAL</name>
<evidence type="ECO:0000256" key="1">
    <source>
        <dbReference type="SAM" id="Phobius"/>
    </source>
</evidence>
<dbReference type="Proteomes" id="UP000623129">
    <property type="component" value="Unassembled WGS sequence"/>
</dbReference>
<keyword evidence="3" id="KW-1185">Reference proteome</keyword>
<accession>A0A833VNA3</accession>
<keyword evidence="1" id="KW-0472">Membrane</keyword>
<feature type="transmembrane region" description="Helical" evidence="1">
    <location>
        <begin position="18"/>
        <end position="37"/>
    </location>
</feature>
<evidence type="ECO:0000313" key="3">
    <source>
        <dbReference type="Proteomes" id="UP000623129"/>
    </source>
</evidence>
<comment type="caution">
    <text evidence="2">The sequence shown here is derived from an EMBL/GenBank/DDBJ whole genome shotgun (WGS) entry which is preliminary data.</text>
</comment>
<reference evidence="2" key="1">
    <citation type="submission" date="2020-01" db="EMBL/GenBank/DDBJ databases">
        <title>Genome sequence of Kobresia littledalei, the first chromosome-level genome in the family Cyperaceae.</title>
        <authorList>
            <person name="Qu G."/>
        </authorList>
    </citation>
    <scope>NUCLEOTIDE SEQUENCE</scope>
    <source>
        <strain evidence="2">C.B.Clarke</strain>
        <tissue evidence="2">Leaf</tissue>
    </source>
</reference>
<dbReference type="AlphaFoldDB" id="A0A833VNA3"/>
<keyword evidence="1" id="KW-1133">Transmembrane helix</keyword>
<gene>
    <name evidence="2" type="ORF">FCM35_KLT04670</name>
</gene>
<organism evidence="2 3">
    <name type="scientific">Carex littledalei</name>
    <dbReference type="NCBI Taxonomy" id="544730"/>
    <lineage>
        <taxon>Eukaryota</taxon>
        <taxon>Viridiplantae</taxon>
        <taxon>Streptophyta</taxon>
        <taxon>Embryophyta</taxon>
        <taxon>Tracheophyta</taxon>
        <taxon>Spermatophyta</taxon>
        <taxon>Magnoliopsida</taxon>
        <taxon>Liliopsida</taxon>
        <taxon>Poales</taxon>
        <taxon>Cyperaceae</taxon>
        <taxon>Cyperoideae</taxon>
        <taxon>Cariceae</taxon>
        <taxon>Carex</taxon>
        <taxon>Carex subgen. Euthyceras</taxon>
    </lineage>
</organism>